<dbReference type="PANTHER" id="PTHR42919">
    <property type="entry name" value="N-ALPHA-ACETYLTRANSFERASE"/>
    <property type="match status" value="1"/>
</dbReference>
<dbReference type="Proteomes" id="UP000198432">
    <property type="component" value="Unassembled WGS sequence"/>
</dbReference>
<dbReference type="Pfam" id="PF13673">
    <property type="entry name" value="Acetyltransf_10"/>
    <property type="match status" value="1"/>
</dbReference>
<evidence type="ECO:0000256" key="2">
    <source>
        <dbReference type="ARBA" id="ARBA00023315"/>
    </source>
</evidence>
<feature type="domain" description="N-acetyltransferase" evidence="3">
    <location>
        <begin position="9"/>
        <end position="149"/>
    </location>
</feature>
<dbReference type="InterPro" id="IPR016181">
    <property type="entry name" value="Acyl_CoA_acyltransferase"/>
</dbReference>
<dbReference type="GO" id="GO:0016747">
    <property type="term" value="F:acyltransferase activity, transferring groups other than amino-acyl groups"/>
    <property type="evidence" value="ECO:0007669"/>
    <property type="project" value="InterPro"/>
</dbReference>
<reference evidence="5" key="1">
    <citation type="submission" date="2017-06" db="EMBL/GenBank/DDBJ databases">
        <authorList>
            <person name="Varghese N."/>
            <person name="Submissions S."/>
        </authorList>
    </citation>
    <scope>NUCLEOTIDE SEQUENCE [LARGE SCALE GENOMIC DNA]</scope>
    <source>
        <strain evidence="5">NKM1</strain>
    </source>
</reference>
<evidence type="ECO:0000256" key="1">
    <source>
        <dbReference type="ARBA" id="ARBA00022679"/>
    </source>
</evidence>
<gene>
    <name evidence="4" type="ORF">SAMN06296052_12045</name>
</gene>
<keyword evidence="2 4" id="KW-0012">Acyltransferase</keyword>
<evidence type="ECO:0000313" key="5">
    <source>
        <dbReference type="Proteomes" id="UP000198432"/>
    </source>
</evidence>
<keyword evidence="1 4" id="KW-0808">Transferase</keyword>
<dbReference type="InterPro" id="IPR000182">
    <property type="entry name" value="GNAT_dom"/>
</dbReference>
<sequence length="149" mass="17417">MRLYLFIMIELKRIEQEQDLQAAYKVREQVFVEEQQVPRDAEYDQYEPVATHYLATFNGVPCGAARWRTTEKGVKLERFAVLAAYRNKNVGGQVLQAVLQDVKAAHPEKEVYLHAQLPAVNFYKRHGFETEGEKFSECDIEHYKMVYRG</sequence>
<dbReference type="Gene3D" id="3.40.630.30">
    <property type="match status" value="1"/>
</dbReference>
<evidence type="ECO:0000313" key="4">
    <source>
        <dbReference type="EMBL" id="SNT00839.1"/>
    </source>
</evidence>
<dbReference type="GO" id="GO:0031415">
    <property type="term" value="C:NatA complex"/>
    <property type="evidence" value="ECO:0007669"/>
    <property type="project" value="TreeGrafter"/>
</dbReference>
<dbReference type="PROSITE" id="PS51186">
    <property type="entry name" value="GNAT"/>
    <property type="match status" value="1"/>
</dbReference>
<proteinExistence type="predicted"/>
<evidence type="ECO:0000259" key="3">
    <source>
        <dbReference type="PROSITE" id="PS51186"/>
    </source>
</evidence>
<name>A0A239J4W5_9BACT</name>
<dbReference type="GO" id="GO:0007064">
    <property type="term" value="P:mitotic sister chromatid cohesion"/>
    <property type="evidence" value="ECO:0007669"/>
    <property type="project" value="TreeGrafter"/>
</dbReference>
<dbReference type="CDD" id="cd04301">
    <property type="entry name" value="NAT_SF"/>
    <property type="match status" value="1"/>
</dbReference>
<keyword evidence="5" id="KW-1185">Reference proteome</keyword>
<protein>
    <submittedName>
        <fullName evidence="4">Predicted N-acyltransferase, GNAT family</fullName>
    </submittedName>
</protein>
<dbReference type="SUPFAM" id="SSF55729">
    <property type="entry name" value="Acyl-CoA N-acyltransferases (Nat)"/>
    <property type="match status" value="1"/>
</dbReference>
<accession>A0A239J4W5</accession>
<dbReference type="InterPro" id="IPR051556">
    <property type="entry name" value="N-term/lysine_N-AcTrnsfr"/>
</dbReference>
<dbReference type="AlphaFoldDB" id="A0A239J4W5"/>
<organism evidence="4 5">
    <name type="scientific">Pontibacter ummariensis</name>
    <dbReference type="NCBI Taxonomy" id="1610492"/>
    <lineage>
        <taxon>Bacteria</taxon>
        <taxon>Pseudomonadati</taxon>
        <taxon>Bacteroidota</taxon>
        <taxon>Cytophagia</taxon>
        <taxon>Cytophagales</taxon>
        <taxon>Hymenobacteraceae</taxon>
        <taxon>Pontibacter</taxon>
    </lineage>
</organism>
<dbReference type="PANTHER" id="PTHR42919:SF8">
    <property type="entry name" value="N-ALPHA-ACETYLTRANSFERASE 50"/>
    <property type="match status" value="1"/>
</dbReference>
<dbReference type="EMBL" id="FZOQ01000020">
    <property type="protein sequence ID" value="SNT00839.1"/>
    <property type="molecule type" value="Genomic_DNA"/>
</dbReference>